<dbReference type="EMBL" id="BPLQ01002469">
    <property type="protein sequence ID" value="GIX93182.1"/>
    <property type="molecule type" value="Genomic_DNA"/>
</dbReference>
<protein>
    <submittedName>
        <fullName evidence="1">Uncharacterized protein</fullName>
    </submittedName>
</protein>
<sequence>MLCSLMDTAVCLSDAISDKIGSREFPDGRSFPCVWTLFAHWNIHALSPGLFEEWRALLKHPQVHSFTADEQTISYSGGVRQYFSILQKQRSFSMHQIATRKLTLDKS</sequence>
<evidence type="ECO:0000313" key="1">
    <source>
        <dbReference type="EMBL" id="GIX93182.1"/>
    </source>
</evidence>
<proteinExistence type="predicted"/>
<accession>A0AAV4P744</accession>
<comment type="caution">
    <text evidence="1">The sequence shown here is derived from an EMBL/GenBank/DDBJ whole genome shotgun (WGS) entry which is preliminary data.</text>
</comment>
<dbReference type="Proteomes" id="UP001054837">
    <property type="component" value="Unassembled WGS sequence"/>
</dbReference>
<evidence type="ECO:0000313" key="2">
    <source>
        <dbReference type="Proteomes" id="UP001054837"/>
    </source>
</evidence>
<organism evidence="1 2">
    <name type="scientific">Caerostris darwini</name>
    <dbReference type="NCBI Taxonomy" id="1538125"/>
    <lineage>
        <taxon>Eukaryota</taxon>
        <taxon>Metazoa</taxon>
        <taxon>Ecdysozoa</taxon>
        <taxon>Arthropoda</taxon>
        <taxon>Chelicerata</taxon>
        <taxon>Arachnida</taxon>
        <taxon>Araneae</taxon>
        <taxon>Araneomorphae</taxon>
        <taxon>Entelegynae</taxon>
        <taxon>Araneoidea</taxon>
        <taxon>Araneidae</taxon>
        <taxon>Caerostris</taxon>
    </lineage>
</organism>
<name>A0AAV4P744_9ARAC</name>
<gene>
    <name evidence="1" type="ORF">CDAR_594451</name>
</gene>
<keyword evidence="2" id="KW-1185">Reference proteome</keyword>
<reference evidence="1 2" key="1">
    <citation type="submission" date="2021-06" db="EMBL/GenBank/DDBJ databases">
        <title>Caerostris darwini draft genome.</title>
        <authorList>
            <person name="Kono N."/>
            <person name="Arakawa K."/>
        </authorList>
    </citation>
    <scope>NUCLEOTIDE SEQUENCE [LARGE SCALE GENOMIC DNA]</scope>
</reference>
<dbReference type="AlphaFoldDB" id="A0AAV4P744"/>